<dbReference type="AlphaFoldDB" id="A0A914YJW7"/>
<dbReference type="Gene3D" id="3.40.50.300">
    <property type="entry name" value="P-loop containing nucleotide triphosphate hydrolases"/>
    <property type="match status" value="1"/>
</dbReference>
<feature type="domain" description="DNA2/NAM7 helicase helicase" evidence="1">
    <location>
        <begin position="30"/>
        <end position="91"/>
    </location>
</feature>
<reference evidence="3" key="1">
    <citation type="submission" date="2022-11" db="UniProtKB">
        <authorList>
            <consortium name="WormBaseParasite"/>
        </authorList>
    </citation>
    <scope>IDENTIFICATION</scope>
</reference>
<accession>A0A914YJW7</accession>
<dbReference type="WBParaSite" id="PSU_v2.g19820.t1">
    <property type="protein sequence ID" value="PSU_v2.g19820.t1"/>
    <property type="gene ID" value="PSU_v2.g19820"/>
</dbReference>
<evidence type="ECO:0000259" key="1">
    <source>
        <dbReference type="Pfam" id="PF13086"/>
    </source>
</evidence>
<keyword evidence="2" id="KW-1185">Reference proteome</keyword>
<name>A0A914YJW7_9BILA</name>
<dbReference type="SUPFAM" id="SSF52540">
    <property type="entry name" value="P-loop containing nucleoside triphosphate hydrolases"/>
    <property type="match status" value="1"/>
</dbReference>
<protein>
    <submittedName>
        <fullName evidence="3">DNA2/NAM7 helicase helicase domain-containing protein</fullName>
    </submittedName>
</protein>
<dbReference type="InterPro" id="IPR027417">
    <property type="entry name" value="P-loop_NTPase"/>
</dbReference>
<dbReference type="InterPro" id="IPR041677">
    <property type="entry name" value="DNA2/NAM7_AAA_11"/>
</dbReference>
<evidence type="ECO:0000313" key="3">
    <source>
        <dbReference type="WBParaSite" id="PSU_v2.g19820.t1"/>
    </source>
</evidence>
<dbReference type="Pfam" id="PF13086">
    <property type="entry name" value="AAA_11"/>
    <property type="match status" value="1"/>
</dbReference>
<dbReference type="GO" id="GO:0004386">
    <property type="term" value="F:helicase activity"/>
    <property type="evidence" value="ECO:0007669"/>
    <property type="project" value="InterPro"/>
</dbReference>
<evidence type="ECO:0000313" key="2">
    <source>
        <dbReference type="Proteomes" id="UP000887577"/>
    </source>
</evidence>
<sequence length="126" mass="14306">MPTIRRIIPLIQDVDPRLSEITVQLHNEKDLCTFDIIFCTLGCSPKLSLPKGHFSHIFIDEAQQANELDTWMAIGNLASEETQIILSGDLKNGKKIYTKAEILRDNQIGYCTSMLERLNSIFPSNR</sequence>
<proteinExistence type="predicted"/>
<organism evidence="2 3">
    <name type="scientific">Panagrolaimus superbus</name>
    <dbReference type="NCBI Taxonomy" id="310955"/>
    <lineage>
        <taxon>Eukaryota</taxon>
        <taxon>Metazoa</taxon>
        <taxon>Ecdysozoa</taxon>
        <taxon>Nematoda</taxon>
        <taxon>Chromadorea</taxon>
        <taxon>Rhabditida</taxon>
        <taxon>Tylenchina</taxon>
        <taxon>Panagrolaimomorpha</taxon>
        <taxon>Panagrolaimoidea</taxon>
        <taxon>Panagrolaimidae</taxon>
        <taxon>Panagrolaimus</taxon>
    </lineage>
</organism>
<dbReference type="Proteomes" id="UP000887577">
    <property type="component" value="Unplaced"/>
</dbReference>